<reference evidence="2 3" key="1">
    <citation type="submission" date="2019-01" db="EMBL/GenBank/DDBJ databases">
        <title>Mucilaginibacter antarcticum sp. nov., isolated from antarctic soil.</title>
        <authorList>
            <person name="Yan Y.-Q."/>
            <person name="Du Z.-J."/>
        </authorList>
    </citation>
    <scope>NUCLEOTIDE SEQUENCE [LARGE SCALE GENOMIC DNA]</scope>
    <source>
        <strain evidence="2 3">F01003</strain>
    </source>
</reference>
<keyword evidence="1" id="KW-0812">Transmembrane</keyword>
<gene>
    <name evidence="2" type="ORF">EPL05_00180</name>
</gene>
<sequence>MKVNLKTQQYALYLTYGYIVAVLISTILRFAGVGLSPALDKLKLTALQVAYVLIFVYITMLLATNRERRAVVIAFAIYTTLAALGSMMIFISDYGLLRIFLITFGSAGTLVVIYLIVLIFWIRHPIISKYCKTLGAIMASLTALKILMPFAAGYMGNYYSNSLYRIGWLYIELYALLIPVVIIVLLKRTRVLLTDYVPPAETYEEYL</sequence>
<name>A0A3S3V382_9SPHI</name>
<keyword evidence="3" id="KW-1185">Reference proteome</keyword>
<proteinExistence type="predicted"/>
<dbReference type="Proteomes" id="UP000286701">
    <property type="component" value="Unassembled WGS sequence"/>
</dbReference>
<feature type="transmembrane region" description="Helical" evidence="1">
    <location>
        <begin position="44"/>
        <end position="63"/>
    </location>
</feature>
<dbReference type="RefSeq" id="WP_128531491.1">
    <property type="nucleotide sequence ID" value="NZ_SBIW01000001.1"/>
</dbReference>
<feature type="transmembrane region" description="Helical" evidence="1">
    <location>
        <begin position="134"/>
        <end position="155"/>
    </location>
</feature>
<evidence type="ECO:0000256" key="1">
    <source>
        <dbReference type="SAM" id="Phobius"/>
    </source>
</evidence>
<feature type="transmembrane region" description="Helical" evidence="1">
    <location>
        <begin position="167"/>
        <end position="186"/>
    </location>
</feature>
<feature type="transmembrane region" description="Helical" evidence="1">
    <location>
        <begin position="12"/>
        <end position="32"/>
    </location>
</feature>
<feature type="transmembrane region" description="Helical" evidence="1">
    <location>
        <begin position="97"/>
        <end position="122"/>
    </location>
</feature>
<organism evidence="2 3">
    <name type="scientific">Mucilaginibacter gilvus</name>
    <dbReference type="NCBI Taxonomy" id="2305909"/>
    <lineage>
        <taxon>Bacteria</taxon>
        <taxon>Pseudomonadati</taxon>
        <taxon>Bacteroidota</taxon>
        <taxon>Sphingobacteriia</taxon>
        <taxon>Sphingobacteriales</taxon>
        <taxon>Sphingobacteriaceae</taxon>
        <taxon>Mucilaginibacter</taxon>
    </lineage>
</organism>
<dbReference type="OrthoDB" id="9857012at2"/>
<comment type="caution">
    <text evidence="2">The sequence shown here is derived from an EMBL/GenBank/DDBJ whole genome shotgun (WGS) entry which is preliminary data.</text>
</comment>
<keyword evidence="1" id="KW-0472">Membrane</keyword>
<evidence type="ECO:0000313" key="3">
    <source>
        <dbReference type="Proteomes" id="UP000286701"/>
    </source>
</evidence>
<feature type="transmembrane region" description="Helical" evidence="1">
    <location>
        <begin position="70"/>
        <end position="91"/>
    </location>
</feature>
<evidence type="ECO:0000313" key="2">
    <source>
        <dbReference type="EMBL" id="RWY56983.1"/>
    </source>
</evidence>
<protein>
    <submittedName>
        <fullName evidence="2">Uncharacterized protein</fullName>
    </submittedName>
</protein>
<dbReference type="EMBL" id="SBIW01000001">
    <property type="protein sequence ID" value="RWY56983.1"/>
    <property type="molecule type" value="Genomic_DNA"/>
</dbReference>
<keyword evidence="1" id="KW-1133">Transmembrane helix</keyword>
<accession>A0A3S3V382</accession>
<dbReference type="AlphaFoldDB" id="A0A3S3V382"/>